<dbReference type="Proteomes" id="UP000177594">
    <property type="component" value="Unassembled WGS sequence"/>
</dbReference>
<proteinExistence type="inferred from homology"/>
<dbReference type="GO" id="GO:0045259">
    <property type="term" value="C:proton-transporting ATP synthase complex"/>
    <property type="evidence" value="ECO:0007669"/>
    <property type="project" value="UniProtKB-KW"/>
</dbReference>
<accession>A0A1F8EEN5</accession>
<evidence type="ECO:0000313" key="8">
    <source>
        <dbReference type="EMBL" id="OGM99301.1"/>
    </source>
</evidence>
<organism evidence="8 9">
    <name type="scientific">Candidatus Yanofskybacteria bacterium RIFCSPHIGHO2_01_FULL_39_8b</name>
    <dbReference type="NCBI Taxonomy" id="1802659"/>
    <lineage>
        <taxon>Bacteria</taxon>
        <taxon>Candidatus Yanofskyibacteriota</taxon>
    </lineage>
</organism>
<evidence type="ECO:0000256" key="2">
    <source>
        <dbReference type="ARBA" id="ARBA00005712"/>
    </source>
</evidence>
<dbReference type="Gene3D" id="2.60.15.10">
    <property type="entry name" value="F0F1 ATP synthase delta/epsilon subunit, N-terminal"/>
    <property type="match status" value="1"/>
</dbReference>
<sequence>MMKLQVISLKGLEFDGKISSLNLKTTAGEITVLDNHRPLITRLAKGQAVVIKENGEKMSFEIGLGFLEVSERNQATILASQSKLF</sequence>
<dbReference type="GO" id="GO:0046933">
    <property type="term" value="F:proton-transporting ATP synthase activity, rotational mechanism"/>
    <property type="evidence" value="ECO:0007669"/>
    <property type="project" value="InterPro"/>
</dbReference>
<dbReference type="InterPro" id="IPR001469">
    <property type="entry name" value="ATP_synth_F1_dsu/esu"/>
</dbReference>
<keyword evidence="3" id="KW-0813">Transport</keyword>
<evidence type="ECO:0000313" key="9">
    <source>
        <dbReference type="Proteomes" id="UP000177594"/>
    </source>
</evidence>
<keyword evidence="5" id="KW-0472">Membrane</keyword>
<feature type="domain" description="ATP synthase F1 complex delta/epsilon subunit N-terminal" evidence="7">
    <location>
        <begin position="2"/>
        <end position="80"/>
    </location>
</feature>
<evidence type="ECO:0000256" key="6">
    <source>
        <dbReference type="ARBA" id="ARBA00023196"/>
    </source>
</evidence>
<comment type="similarity">
    <text evidence="2">Belongs to the ATPase epsilon chain family.</text>
</comment>
<evidence type="ECO:0000256" key="3">
    <source>
        <dbReference type="ARBA" id="ARBA00022448"/>
    </source>
</evidence>
<dbReference type="InterPro" id="IPR036771">
    <property type="entry name" value="ATPsynth_dsu/esu_N"/>
</dbReference>
<keyword evidence="6" id="KW-0139">CF(1)</keyword>
<evidence type="ECO:0000256" key="5">
    <source>
        <dbReference type="ARBA" id="ARBA00023136"/>
    </source>
</evidence>
<evidence type="ECO:0000259" key="7">
    <source>
        <dbReference type="Pfam" id="PF02823"/>
    </source>
</evidence>
<dbReference type="InterPro" id="IPR020546">
    <property type="entry name" value="ATP_synth_F1_dsu/esu_N"/>
</dbReference>
<comment type="caution">
    <text evidence="8">The sequence shown here is derived from an EMBL/GenBank/DDBJ whole genome shotgun (WGS) entry which is preliminary data.</text>
</comment>
<dbReference type="AlphaFoldDB" id="A0A1F8EEN5"/>
<comment type="subcellular location">
    <subcellularLocation>
        <location evidence="1">Endomembrane system</location>
        <topology evidence="1">Peripheral membrane protein</topology>
    </subcellularLocation>
</comment>
<dbReference type="SUPFAM" id="SSF51344">
    <property type="entry name" value="Epsilon subunit of F1F0-ATP synthase N-terminal domain"/>
    <property type="match status" value="1"/>
</dbReference>
<evidence type="ECO:0000256" key="1">
    <source>
        <dbReference type="ARBA" id="ARBA00004184"/>
    </source>
</evidence>
<dbReference type="Pfam" id="PF02823">
    <property type="entry name" value="ATP-synt_DE_N"/>
    <property type="match status" value="1"/>
</dbReference>
<evidence type="ECO:0000256" key="4">
    <source>
        <dbReference type="ARBA" id="ARBA00023065"/>
    </source>
</evidence>
<keyword evidence="6" id="KW-0066">ATP synthesis</keyword>
<name>A0A1F8EEN5_9BACT</name>
<keyword evidence="4" id="KW-0406">Ion transport</keyword>
<gene>
    <name evidence="8" type="ORF">A2817_00415</name>
</gene>
<dbReference type="GO" id="GO:0012505">
    <property type="term" value="C:endomembrane system"/>
    <property type="evidence" value="ECO:0007669"/>
    <property type="project" value="UniProtKB-SubCell"/>
</dbReference>
<protein>
    <recommendedName>
        <fullName evidence="7">ATP synthase F1 complex delta/epsilon subunit N-terminal domain-containing protein</fullName>
    </recommendedName>
</protein>
<reference evidence="8 9" key="1">
    <citation type="journal article" date="2016" name="Nat. Commun.">
        <title>Thousands of microbial genomes shed light on interconnected biogeochemical processes in an aquifer system.</title>
        <authorList>
            <person name="Anantharaman K."/>
            <person name="Brown C.T."/>
            <person name="Hug L.A."/>
            <person name="Sharon I."/>
            <person name="Castelle C.J."/>
            <person name="Probst A.J."/>
            <person name="Thomas B.C."/>
            <person name="Singh A."/>
            <person name="Wilkins M.J."/>
            <person name="Karaoz U."/>
            <person name="Brodie E.L."/>
            <person name="Williams K.H."/>
            <person name="Hubbard S.S."/>
            <person name="Banfield J.F."/>
        </authorList>
    </citation>
    <scope>NUCLEOTIDE SEQUENCE [LARGE SCALE GENOMIC DNA]</scope>
</reference>
<dbReference type="EMBL" id="MGIZ01000024">
    <property type="protein sequence ID" value="OGM99301.1"/>
    <property type="molecule type" value="Genomic_DNA"/>
</dbReference>
<dbReference type="CDD" id="cd12152">
    <property type="entry name" value="F1-ATPase_delta"/>
    <property type="match status" value="1"/>
</dbReference>